<evidence type="ECO:0000256" key="1">
    <source>
        <dbReference type="ARBA" id="ARBA00022741"/>
    </source>
</evidence>
<comment type="caution">
    <text evidence="4">The sequence shown here is derived from an EMBL/GenBank/DDBJ whole genome shotgun (WGS) entry which is preliminary data.</text>
</comment>
<gene>
    <name evidence="4" type="ORF">BCR33DRAFT_658851</name>
</gene>
<dbReference type="GO" id="GO:0035556">
    <property type="term" value="P:intracellular signal transduction"/>
    <property type="evidence" value="ECO:0007669"/>
    <property type="project" value="TreeGrafter"/>
</dbReference>
<organism evidence="4 5">
    <name type="scientific">Rhizoclosmatium globosum</name>
    <dbReference type="NCBI Taxonomy" id="329046"/>
    <lineage>
        <taxon>Eukaryota</taxon>
        <taxon>Fungi</taxon>
        <taxon>Fungi incertae sedis</taxon>
        <taxon>Chytridiomycota</taxon>
        <taxon>Chytridiomycota incertae sedis</taxon>
        <taxon>Chytridiomycetes</taxon>
        <taxon>Chytridiales</taxon>
        <taxon>Chytriomycetaceae</taxon>
        <taxon>Rhizoclosmatium</taxon>
    </lineage>
</organism>
<keyword evidence="5" id="KW-1185">Reference proteome</keyword>
<dbReference type="InterPro" id="IPR011009">
    <property type="entry name" value="Kinase-like_dom_sf"/>
</dbReference>
<dbReference type="Proteomes" id="UP000193642">
    <property type="component" value="Unassembled WGS sequence"/>
</dbReference>
<keyword evidence="4" id="KW-0418">Kinase</keyword>
<dbReference type="PROSITE" id="PS50011">
    <property type="entry name" value="PROTEIN_KINASE_DOM"/>
    <property type="match status" value="1"/>
</dbReference>
<dbReference type="AlphaFoldDB" id="A0A1Y2CG19"/>
<dbReference type="InterPro" id="IPR008271">
    <property type="entry name" value="Ser/Thr_kinase_AS"/>
</dbReference>
<reference evidence="4 5" key="1">
    <citation type="submission" date="2016-07" db="EMBL/GenBank/DDBJ databases">
        <title>Pervasive Adenine N6-methylation of Active Genes in Fungi.</title>
        <authorList>
            <consortium name="DOE Joint Genome Institute"/>
            <person name="Mondo S.J."/>
            <person name="Dannebaum R.O."/>
            <person name="Kuo R.C."/>
            <person name="Labutti K."/>
            <person name="Haridas S."/>
            <person name="Kuo A."/>
            <person name="Salamov A."/>
            <person name="Ahrendt S.R."/>
            <person name="Lipzen A."/>
            <person name="Sullivan W."/>
            <person name="Andreopoulos W.B."/>
            <person name="Clum A."/>
            <person name="Lindquist E."/>
            <person name="Daum C."/>
            <person name="Ramamoorthy G.K."/>
            <person name="Gryganskyi A."/>
            <person name="Culley D."/>
            <person name="Magnuson J.K."/>
            <person name="James T.Y."/>
            <person name="O'Malley M.A."/>
            <person name="Stajich J.E."/>
            <person name="Spatafora J.W."/>
            <person name="Visel A."/>
            <person name="Grigoriev I.V."/>
        </authorList>
    </citation>
    <scope>NUCLEOTIDE SEQUENCE [LARGE SCALE GENOMIC DNA]</scope>
    <source>
        <strain evidence="4 5">JEL800</strain>
    </source>
</reference>
<dbReference type="Gene3D" id="1.10.510.10">
    <property type="entry name" value="Transferase(Phosphotransferase) domain 1"/>
    <property type="match status" value="1"/>
</dbReference>
<sequence length="122" mass="13284">MSDTVKLVFNQILDAVESCHENGIFHQDIKPENILIRNADSDSVSPIVACLSDFGLATKNSMPSTFGAGSVSYTSPESLAGLDSNSRQQFYSAQSQDMWGLSVVLFMMITGHTPWYSATPDD</sequence>
<keyword evidence="1" id="KW-0547">Nucleotide-binding</keyword>
<dbReference type="InterPro" id="IPR000719">
    <property type="entry name" value="Prot_kinase_dom"/>
</dbReference>
<dbReference type="PANTHER" id="PTHR24346:SF30">
    <property type="entry name" value="MATERNAL EMBRYONIC LEUCINE ZIPPER KINASE"/>
    <property type="match status" value="1"/>
</dbReference>
<dbReference type="GO" id="GO:0004674">
    <property type="term" value="F:protein serine/threonine kinase activity"/>
    <property type="evidence" value="ECO:0007669"/>
    <property type="project" value="TreeGrafter"/>
</dbReference>
<name>A0A1Y2CG19_9FUNG</name>
<proteinExistence type="predicted"/>
<keyword evidence="4" id="KW-0808">Transferase</keyword>
<feature type="domain" description="Protein kinase" evidence="3">
    <location>
        <begin position="1"/>
        <end position="122"/>
    </location>
</feature>
<accession>A0A1Y2CG19</accession>
<dbReference type="Pfam" id="PF00069">
    <property type="entry name" value="Pkinase"/>
    <property type="match status" value="1"/>
</dbReference>
<feature type="non-terminal residue" evidence="4">
    <location>
        <position position="122"/>
    </location>
</feature>
<protein>
    <submittedName>
        <fullName evidence="4">Kinase-like protein</fullName>
    </submittedName>
</protein>
<dbReference type="PROSITE" id="PS00108">
    <property type="entry name" value="PROTEIN_KINASE_ST"/>
    <property type="match status" value="1"/>
</dbReference>
<dbReference type="SUPFAM" id="SSF56112">
    <property type="entry name" value="Protein kinase-like (PK-like)"/>
    <property type="match status" value="1"/>
</dbReference>
<dbReference type="STRING" id="329046.A0A1Y2CG19"/>
<dbReference type="GO" id="GO:0005737">
    <property type="term" value="C:cytoplasm"/>
    <property type="evidence" value="ECO:0007669"/>
    <property type="project" value="TreeGrafter"/>
</dbReference>
<keyword evidence="2" id="KW-0067">ATP-binding</keyword>
<evidence type="ECO:0000256" key="2">
    <source>
        <dbReference type="ARBA" id="ARBA00022840"/>
    </source>
</evidence>
<dbReference type="OrthoDB" id="541276at2759"/>
<dbReference type="EMBL" id="MCGO01000018">
    <property type="protein sequence ID" value="ORY46013.1"/>
    <property type="molecule type" value="Genomic_DNA"/>
</dbReference>
<evidence type="ECO:0000313" key="4">
    <source>
        <dbReference type="EMBL" id="ORY46013.1"/>
    </source>
</evidence>
<dbReference type="GO" id="GO:0005524">
    <property type="term" value="F:ATP binding"/>
    <property type="evidence" value="ECO:0007669"/>
    <property type="project" value="UniProtKB-KW"/>
</dbReference>
<evidence type="ECO:0000259" key="3">
    <source>
        <dbReference type="PROSITE" id="PS50011"/>
    </source>
</evidence>
<dbReference type="PANTHER" id="PTHR24346">
    <property type="entry name" value="MAP/MICROTUBULE AFFINITY-REGULATING KINASE"/>
    <property type="match status" value="1"/>
</dbReference>
<evidence type="ECO:0000313" key="5">
    <source>
        <dbReference type="Proteomes" id="UP000193642"/>
    </source>
</evidence>